<dbReference type="PROSITE" id="PS50181">
    <property type="entry name" value="FBOX"/>
    <property type="match status" value="1"/>
</dbReference>
<dbReference type="Proteomes" id="UP001237642">
    <property type="component" value="Unassembled WGS sequence"/>
</dbReference>
<feature type="domain" description="F-box" evidence="1">
    <location>
        <begin position="7"/>
        <end position="60"/>
    </location>
</feature>
<dbReference type="Pfam" id="PF00646">
    <property type="entry name" value="F-box"/>
    <property type="match status" value="1"/>
</dbReference>
<dbReference type="PANTHER" id="PTHR31639">
    <property type="entry name" value="F-BOX PROTEIN-LIKE"/>
    <property type="match status" value="1"/>
</dbReference>
<dbReference type="Gene3D" id="3.80.10.10">
    <property type="entry name" value="Ribonuclease Inhibitor"/>
    <property type="match status" value="1"/>
</dbReference>
<keyword evidence="3" id="KW-1185">Reference proteome</keyword>
<protein>
    <recommendedName>
        <fullName evidence="1">F-box domain-containing protein</fullName>
    </recommendedName>
</protein>
<dbReference type="InterPro" id="IPR032675">
    <property type="entry name" value="LRR_dom_sf"/>
</dbReference>
<dbReference type="InterPro" id="IPR055411">
    <property type="entry name" value="LRR_FXL15/At3g58940/PEG3-like"/>
</dbReference>
<dbReference type="Pfam" id="PF24758">
    <property type="entry name" value="LRR_At5g56370"/>
    <property type="match status" value="1"/>
</dbReference>
<sequence>MASARRVDRISNLPRGILDLILERLPLHDAARTTTLSKTWRNIWVTQLHLVFDDEFVSRLISKIDEEDQQYKIVTTISNILLRHRGPIFKFHLFIPGEITLNHTSSLDSWIENIANNRIRMLEIFNNPLFVYKLPAYLFSCVELTHLHLSNCTLNAPCNFRGFPNLISVELSGVLFTADMSFGSQLQTLDLRQCTGIKHLGCQFSYNSNLSQLIIDSEDQFSWRWSVGNGRVIRRNAANSLKYYPIYLYKLLGNIPRIHFLCLDGYFFKFLEPDWAILIRPITTMDNLRTLHLVRVGFHDLVQVQYVLCLIRSSPNLQRLSIKLEPKVIKLRDGMESSIANKVEQYLQLPNLADMILDKLESVNILGIVGSRHELHFMKFLLASCTSLKWMKLSKSDAIDNPKEELRIIREVKWLHRASTRAQIIWN</sequence>
<dbReference type="PANTHER" id="PTHR31639:SF312">
    <property type="entry name" value="CYCLIN-LIKE F-BOX"/>
    <property type="match status" value="1"/>
</dbReference>
<dbReference type="SMART" id="SM00579">
    <property type="entry name" value="FBD"/>
    <property type="match status" value="1"/>
</dbReference>
<dbReference type="AlphaFoldDB" id="A0AAD8GV85"/>
<proteinExistence type="predicted"/>
<organism evidence="2 3">
    <name type="scientific">Heracleum sosnowskyi</name>
    <dbReference type="NCBI Taxonomy" id="360622"/>
    <lineage>
        <taxon>Eukaryota</taxon>
        <taxon>Viridiplantae</taxon>
        <taxon>Streptophyta</taxon>
        <taxon>Embryophyta</taxon>
        <taxon>Tracheophyta</taxon>
        <taxon>Spermatophyta</taxon>
        <taxon>Magnoliopsida</taxon>
        <taxon>eudicotyledons</taxon>
        <taxon>Gunneridae</taxon>
        <taxon>Pentapetalae</taxon>
        <taxon>asterids</taxon>
        <taxon>campanulids</taxon>
        <taxon>Apiales</taxon>
        <taxon>Apiaceae</taxon>
        <taxon>Apioideae</taxon>
        <taxon>apioid superclade</taxon>
        <taxon>Tordylieae</taxon>
        <taxon>Tordyliinae</taxon>
        <taxon>Heracleum</taxon>
    </lineage>
</organism>
<dbReference type="EMBL" id="JAUIZM010000011">
    <property type="protein sequence ID" value="KAK1354730.1"/>
    <property type="molecule type" value="Genomic_DNA"/>
</dbReference>
<evidence type="ECO:0000313" key="2">
    <source>
        <dbReference type="EMBL" id="KAK1354730.1"/>
    </source>
</evidence>
<accession>A0AAD8GV85</accession>
<name>A0AAD8GV85_9APIA</name>
<reference evidence="2" key="2">
    <citation type="submission" date="2023-05" db="EMBL/GenBank/DDBJ databases">
        <authorList>
            <person name="Schelkunov M.I."/>
        </authorList>
    </citation>
    <scope>NUCLEOTIDE SEQUENCE</scope>
    <source>
        <strain evidence="2">Hsosn_3</strain>
        <tissue evidence="2">Leaf</tissue>
    </source>
</reference>
<dbReference type="InterPro" id="IPR006566">
    <property type="entry name" value="FBD"/>
</dbReference>
<dbReference type="SUPFAM" id="SSF52047">
    <property type="entry name" value="RNI-like"/>
    <property type="match status" value="1"/>
</dbReference>
<gene>
    <name evidence="2" type="ORF">POM88_047986</name>
</gene>
<reference evidence="2" key="1">
    <citation type="submission" date="2023-02" db="EMBL/GenBank/DDBJ databases">
        <title>Genome of toxic invasive species Heracleum sosnowskyi carries increased number of genes despite the absence of recent whole-genome duplications.</title>
        <authorList>
            <person name="Schelkunov M."/>
            <person name="Shtratnikova V."/>
            <person name="Makarenko M."/>
            <person name="Klepikova A."/>
            <person name="Omelchenko D."/>
            <person name="Novikova G."/>
            <person name="Obukhova E."/>
            <person name="Bogdanov V."/>
            <person name="Penin A."/>
            <person name="Logacheva M."/>
        </authorList>
    </citation>
    <scope>NUCLEOTIDE SEQUENCE</scope>
    <source>
        <strain evidence="2">Hsosn_3</strain>
        <tissue evidence="2">Leaf</tissue>
    </source>
</reference>
<evidence type="ECO:0000313" key="3">
    <source>
        <dbReference type="Proteomes" id="UP001237642"/>
    </source>
</evidence>
<dbReference type="SUPFAM" id="SSF81383">
    <property type="entry name" value="F-box domain"/>
    <property type="match status" value="1"/>
</dbReference>
<dbReference type="InterPro" id="IPR001810">
    <property type="entry name" value="F-box_dom"/>
</dbReference>
<dbReference type="InterPro" id="IPR036047">
    <property type="entry name" value="F-box-like_dom_sf"/>
</dbReference>
<evidence type="ECO:0000259" key="1">
    <source>
        <dbReference type="PROSITE" id="PS50181"/>
    </source>
</evidence>
<comment type="caution">
    <text evidence="2">The sequence shown here is derived from an EMBL/GenBank/DDBJ whole genome shotgun (WGS) entry which is preliminary data.</text>
</comment>